<dbReference type="Proteomes" id="UP000242656">
    <property type="component" value="Unassembled WGS sequence"/>
</dbReference>
<dbReference type="PANTHER" id="PTHR21064">
    <property type="entry name" value="AMINOGLYCOSIDE PHOSPHOTRANSFERASE DOMAIN-CONTAINING PROTEIN-RELATED"/>
    <property type="match status" value="1"/>
</dbReference>
<dbReference type="AlphaFoldDB" id="A0A2B0MSA5"/>
<reference evidence="3 4" key="1">
    <citation type="submission" date="2017-09" db="EMBL/GenBank/DDBJ databases">
        <title>Large-scale bioinformatics analysis of Bacillus genomes uncovers conserved roles of natural products in bacterial physiology.</title>
        <authorList>
            <consortium name="Agbiome Team Llc"/>
            <person name="Bleich R.M."/>
            <person name="Grubbs K.J."/>
            <person name="Santa Maria K.C."/>
            <person name="Allen S.E."/>
            <person name="Farag S."/>
            <person name="Shank E.A."/>
            <person name="Bowers A."/>
        </authorList>
    </citation>
    <scope>NUCLEOTIDE SEQUENCE [LARGE SCALE GENOMIC DNA]</scope>
    <source>
        <strain evidence="3 4">AFS083043</strain>
    </source>
</reference>
<dbReference type="SUPFAM" id="SSF56112">
    <property type="entry name" value="Protein kinase-like (PK-like)"/>
    <property type="match status" value="1"/>
</dbReference>
<comment type="similarity">
    <text evidence="1">Belongs to the pseudomonas-type ThrB family.</text>
</comment>
<evidence type="ECO:0000313" key="3">
    <source>
        <dbReference type="EMBL" id="PFK47022.1"/>
    </source>
</evidence>
<protein>
    <submittedName>
        <fullName evidence="3">Aminoglycoside phosphotransferase</fullName>
    </submittedName>
</protein>
<proteinExistence type="inferred from homology"/>
<dbReference type="EMBL" id="NUWN01000009">
    <property type="protein sequence ID" value="PFK47022.1"/>
    <property type="molecule type" value="Genomic_DNA"/>
</dbReference>
<accession>A0A2B0MSA5</accession>
<sequence>MKKFIMILIQLLTGPLAACSNEVKVLGKEIAKLHQALSKLHTEVQFIERNLYMDIYKWAIPTIEESQIANSKVIQLMKQLKPDMEEILPPLPKQIIHRDTHLSNLVFEKNSFTGFLDFEIAEVKVKIFDICYCLTSILNELFTDEKLKSQWFSLIKPMIEGYNNQNPLTQEERSALWHSNRSRFIFLQ</sequence>
<dbReference type="Pfam" id="PF01636">
    <property type="entry name" value="APH"/>
    <property type="match status" value="1"/>
</dbReference>
<keyword evidence="3" id="KW-0808">Transferase</keyword>
<dbReference type="InterPro" id="IPR011009">
    <property type="entry name" value="Kinase-like_dom_sf"/>
</dbReference>
<dbReference type="PANTHER" id="PTHR21064:SF6">
    <property type="entry name" value="AMINOGLYCOSIDE PHOSPHOTRANSFERASE DOMAIN-CONTAINING PROTEIN"/>
    <property type="match status" value="1"/>
</dbReference>
<evidence type="ECO:0000256" key="1">
    <source>
        <dbReference type="ARBA" id="ARBA00038240"/>
    </source>
</evidence>
<dbReference type="InterPro" id="IPR050249">
    <property type="entry name" value="Pseudomonas-type_ThrB"/>
</dbReference>
<dbReference type="Gene3D" id="3.90.1200.10">
    <property type="match status" value="1"/>
</dbReference>
<dbReference type="GO" id="GO:0019202">
    <property type="term" value="F:amino acid kinase activity"/>
    <property type="evidence" value="ECO:0007669"/>
    <property type="project" value="TreeGrafter"/>
</dbReference>
<name>A0A2B0MSA5_BACCE</name>
<evidence type="ECO:0000259" key="2">
    <source>
        <dbReference type="Pfam" id="PF01636"/>
    </source>
</evidence>
<evidence type="ECO:0000313" key="4">
    <source>
        <dbReference type="Proteomes" id="UP000242656"/>
    </source>
</evidence>
<organism evidence="3 4">
    <name type="scientific">Bacillus cereus</name>
    <dbReference type="NCBI Taxonomy" id="1396"/>
    <lineage>
        <taxon>Bacteria</taxon>
        <taxon>Bacillati</taxon>
        <taxon>Bacillota</taxon>
        <taxon>Bacilli</taxon>
        <taxon>Bacillales</taxon>
        <taxon>Bacillaceae</taxon>
        <taxon>Bacillus</taxon>
        <taxon>Bacillus cereus group</taxon>
    </lineage>
</organism>
<feature type="domain" description="Aminoglycoside phosphotransferase" evidence="2">
    <location>
        <begin position="26"/>
        <end position="136"/>
    </location>
</feature>
<gene>
    <name evidence="3" type="ORF">COI93_02720</name>
</gene>
<comment type="caution">
    <text evidence="3">The sequence shown here is derived from an EMBL/GenBank/DDBJ whole genome shotgun (WGS) entry which is preliminary data.</text>
</comment>
<dbReference type="InterPro" id="IPR002575">
    <property type="entry name" value="Aminoglycoside_PTrfase"/>
</dbReference>